<accession>A0A068WFE8</accession>
<dbReference type="EMBL" id="LK028576">
    <property type="protein sequence ID" value="CDS16378.1"/>
    <property type="molecule type" value="Genomic_DNA"/>
</dbReference>
<reference evidence="1 2" key="1">
    <citation type="journal article" date="2013" name="Nature">
        <title>The genomes of four tapeworm species reveal adaptations to parasitism.</title>
        <authorList>
            <person name="Tsai I.J."/>
            <person name="Zarowiecki M."/>
            <person name="Holroyd N."/>
            <person name="Garciarrubio A."/>
            <person name="Sanchez-Flores A."/>
            <person name="Brooks K.L."/>
            <person name="Tracey A."/>
            <person name="Bobes R.J."/>
            <person name="Fragoso G."/>
            <person name="Sciutto E."/>
            <person name="Aslett M."/>
            <person name="Beasley H."/>
            <person name="Bennett H.M."/>
            <person name="Cai J."/>
            <person name="Camicia F."/>
            <person name="Clark R."/>
            <person name="Cucher M."/>
            <person name="De Silva N."/>
            <person name="Day T.A."/>
            <person name="Deplazes P."/>
            <person name="Estrada K."/>
            <person name="Fernandez C."/>
            <person name="Holland P.W."/>
            <person name="Hou J."/>
            <person name="Hu S."/>
            <person name="Huckvale T."/>
            <person name="Hung S.S."/>
            <person name="Kamenetzky L."/>
            <person name="Keane J.A."/>
            <person name="Kiss F."/>
            <person name="Koziol U."/>
            <person name="Lambert O."/>
            <person name="Liu K."/>
            <person name="Luo X."/>
            <person name="Luo Y."/>
            <person name="Macchiaroli N."/>
            <person name="Nichol S."/>
            <person name="Paps J."/>
            <person name="Parkinson J."/>
            <person name="Pouchkina-Stantcheva N."/>
            <person name="Riddiford N."/>
            <person name="Rosenzvit M."/>
            <person name="Salinas G."/>
            <person name="Wasmuth J.D."/>
            <person name="Zamanian M."/>
            <person name="Zheng Y."/>
            <person name="Cai X."/>
            <person name="Soberon X."/>
            <person name="Olson P.D."/>
            <person name="Laclette J.P."/>
            <person name="Brehm K."/>
            <person name="Berriman M."/>
            <person name="Garciarrubio A."/>
            <person name="Bobes R.J."/>
            <person name="Fragoso G."/>
            <person name="Sanchez-Flores A."/>
            <person name="Estrada K."/>
            <person name="Cevallos M.A."/>
            <person name="Morett E."/>
            <person name="Gonzalez V."/>
            <person name="Portillo T."/>
            <person name="Ochoa-Leyva A."/>
            <person name="Jose M.V."/>
            <person name="Sciutto E."/>
            <person name="Landa A."/>
            <person name="Jimenez L."/>
            <person name="Valdes V."/>
            <person name="Carrero J.C."/>
            <person name="Larralde C."/>
            <person name="Morales-Montor J."/>
            <person name="Limon-Lason J."/>
            <person name="Soberon X."/>
            <person name="Laclette J.P."/>
        </authorList>
    </citation>
    <scope>NUCLEOTIDE SEQUENCE [LARGE SCALE GENOMIC DNA]</scope>
</reference>
<reference evidence="1" key="2">
    <citation type="submission" date="2014-06" db="EMBL/GenBank/DDBJ databases">
        <authorList>
            <person name="Aslett M."/>
        </authorList>
    </citation>
    <scope>NUCLEOTIDE SEQUENCE</scope>
</reference>
<evidence type="ECO:0000313" key="3">
    <source>
        <dbReference type="WBParaSite" id="EgrG_000880100"/>
    </source>
</evidence>
<dbReference type="WBParaSite" id="EgrG_000880100">
    <property type="protein sequence ID" value="EgrG_000880100"/>
    <property type="gene ID" value="EgrG_000880100"/>
</dbReference>
<evidence type="ECO:0000313" key="2">
    <source>
        <dbReference type="Proteomes" id="UP000492820"/>
    </source>
</evidence>
<dbReference type="AlphaFoldDB" id="A0A068WFE8"/>
<reference evidence="3" key="3">
    <citation type="submission" date="2020-10" db="UniProtKB">
        <authorList>
            <consortium name="WormBaseParasite"/>
        </authorList>
    </citation>
    <scope>IDENTIFICATION</scope>
</reference>
<evidence type="ECO:0000313" key="1">
    <source>
        <dbReference type="EMBL" id="CDS16378.1"/>
    </source>
</evidence>
<proteinExistence type="predicted"/>
<name>A0A068WFE8_ECHGR</name>
<protein>
    <submittedName>
        <fullName evidence="3">Ovule protein</fullName>
    </submittedName>
</protein>
<sequence>MTSGCELTYTLKKRKSVFVTYQVLLQGWSKEDPNTTPQLFIQFPRLGKMNSENIMDSDIRPVHSLVKQTKGH</sequence>
<gene>
    <name evidence="1" type="ORF">EgrG_000880100</name>
</gene>
<dbReference type="Proteomes" id="UP000492820">
    <property type="component" value="Unassembled WGS sequence"/>
</dbReference>
<organism evidence="1">
    <name type="scientific">Echinococcus granulosus</name>
    <name type="common">Hydatid tapeworm</name>
    <dbReference type="NCBI Taxonomy" id="6210"/>
    <lineage>
        <taxon>Eukaryota</taxon>
        <taxon>Metazoa</taxon>
        <taxon>Spiralia</taxon>
        <taxon>Lophotrochozoa</taxon>
        <taxon>Platyhelminthes</taxon>
        <taxon>Cestoda</taxon>
        <taxon>Eucestoda</taxon>
        <taxon>Cyclophyllidea</taxon>
        <taxon>Taeniidae</taxon>
        <taxon>Echinococcus</taxon>
        <taxon>Echinococcus granulosus group</taxon>
    </lineage>
</organism>